<dbReference type="SUPFAM" id="SSF53474">
    <property type="entry name" value="alpha/beta-Hydrolases"/>
    <property type="match status" value="1"/>
</dbReference>
<organism evidence="3 4">
    <name type="scientific">Kushneria aurantia</name>
    <dbReference type="NCBI Taxonomy" id="504092"/>
    <lineage>
        <taxon>Bacteria</taxon>
        <taxon>Pseudomonadati</taxon>
        <taxon>Pseudomonadota</taxon>
        <taxon>Gammaproteobacteria</taxon>
        <taxon>Oceanospirillales</taxon>
        <taxon>Halomonadaceae</taxon>
        <taxon>Kushneria</taxon>
    </lineage>
</organism>
<keyword evidence="1 3" id="KW-0378">Hydrolase</keyword>
<evidence type="ECO:0000313" key="3">
    <source>
        <dbReference type="EMBL" id="MFC0267133.1"/>
    </source>
</evidence>
<dbReference type="PANTHER" id="PTHR43798:SF31">
    <property type="entry name" value="AB HYDROLASE SUPERFAMILY PROTEIN YCLE"/>
    <property type="match status" value="1"/>
</dbReference>
<name>A0ABV6G0W3_9GAMM</name>
<dbReference type="Gene3D" id="3.40.50.1820">
    <property type="entry name" value="alpha/beta hydrolase"/>
    <property type="match status" value="1"/>
</dbReference>
<dbReference type="RefSeq" id="WP_019949973.1">
    <property type="nucleotide sequence ID" value="NZ_JBHLVX010000013.1"/>
</dbReference>
<dbReference type="InterPro" id="IPR050266">
    <property type="entry name" value="AB_hydrolase_sf"/>
</dbReference>
<reference evidence="3 4" key="1">
    <citation type="submission" date="2024-09" db="EMBL/GenBank/DDBJ databases">
        <authorList>
            <person name="Sun Q."/>
            <person name="Mori K."/>
        </authorList>
    </citation>
    <scope>NUCLEOTIDE SEQUENCE [LARGE SCALE GENOMIC DNA]</scope>
    <source>
        <strain evidence="3 4">CCM 7415</strain>
    </source>
</reference>
<accession>A0ABV6G0W3</accession>
<dbReference type="PANTHER" id="PTHR43798">
    <property type="entry name" value="MONOACYLGLYCEROL LIPASE"/>
    <property type="match status" value="1"/>
</dbReference>
<evidence type="ECO:0000259" key="2">
    <source>
        <dbReference type="Pfam" id="PF00561"/>
    </source>
</evidence>
<keyword evidence="4" id="KW-1185">Reference proteome</keyword>
<dbReference type="InterPro" id="IPR000073">
    <property type="entry name" value="AB_hydrolase_1"/>
</dbReference>
<dbReference type="Proteomes" id="UP001589814">
    <property type="component" value="Unassembled WGS sequence"/>
</dbReference>
<dbReference type="EMBL" id="JBHLVX010000013">
    <property type="protein sequence ID" value="MFC0267133.1"/>
    <property type="molecule type" value="Genomic_DNA"/>
</dbReference>
<feature type="domain" description="AB hydrolase-1" evidence="2">
    <location>
        <begin position="21"/>
        <end position="248"/>
    </location>
</feature>
<sequence>MPYVDFKNTRVSYRVDGDGEPLILVHGTGGDAESNWSALVEPLSDEWKLIRPDYAGSGKTMDDGRPLTADDLVEQILAVADVAGASSFHLLGFSLGAALAARIAGDHPERVRSLILVNGFASSDETRLQLQFTLWRDLIRTDRPAMARLIMLTGFSPSALASFSAESLQQIIDTTVADTNWEGMARQVDLDLSINVTESVARIIAPTLVIGCSHDHMVPPGHARNLADTIVGARYMELPSGHLVPMEQPRALTEQVSAFLREQRKSLQ</sequence>
<dbReference type="GO" id="GO:0016787">
    <property type="term" value="F:hydrolase activity"/>
    <property type="evidence" value="ECO:0007669"/>
    <property type="project" value="UniProtKB-KW"/>
</dbReference>
<proteinExistence type="predicted"/>
<gene>
    <name evidence="3" type="ORF">ACFFHW_03800</name>
</gene>
<comment type="caution">
    <text evidence="3">The sequence shown here is derived from an EMBL/GenBank/DDBJ whole genome shotgun (WGS) entry which is preliminary data.</text>
</comment>
<protein>
    <submittedName>
        <fullName evidence="3">Alpha/beta fold hydrolase</fullName>
    </submittedName>
</protein>
<dbReference type="InterPro" id="IPR029058">
    <property type="entry name" value="AB_hydrolase_fold"/>
</dbReference>
<evidence type="ECO:0000313" key="4">
    <source>
        <dbReference type="Proteomes" id="UP001589814"/>
    </source>
</evidence>
<dbReference type="PRINTS" id="PR00111">
    <property type="entry name" value="ABHYDROLASE"/>
</dbReference>
<evidence type="ECO:0000256" key="1">
    <source>
        <dbReference type="ARBA" id="ARBA00022801"/>
    </source>
</evidence>
<dbReference type="Pfam" id="PF00561">
    <property type="entry name" value="Abhydrolase_1"/>
    <property type="match status" value="1"/>
</dbReference>